<gene>
    <name evidence="2" type="ORF">PUN28_016481</name>
</gene>
<evidence type="ECO:0000313" key="2">
    <source>
        <dbReference type="EMBL" id="KAL0104860.1"/>
    </source>
</evidence>
<evidence type="ECO:0000313" key="3">
    <source>
        <dbReference type="Proteomes" id="UP001430953"/>
    </source>
</evidence>
<dbReference type="EMBL" id="JADYXP020000019">
    <property type="protein sequence ID" value="KAL0104860.1"/>
    <property type="molecule type" value="Genomic_DNA"/>
</dbReference>
<comment type="caution">
    <text evidence="2">The sequence shown here is derived from an EMBL/GenBank/DDBJ whole genome shotgun (WGS) entry which is preliminary data.</text>
</comment>
<feature type="compositionally biased region" description="Basic and acidic residues" evidence="1">
    <location>
        <begin position="1"/>
        <end position="14"/>
    </location>
</feature>
<proteinExistence type="predicted"/>
<sequence length="86" mass="9690">MVKDRKTEWADKSDGTGFISAKHSERDLQRFSETQGQKQPRRKPSLNHENSEQGIWICQASVPLRGTKPLSTMGFMLCPAGYLPTP</sequence>
<evidence type="ECO:0000256" key="1">
    <source>
        <dbReference type="SAM" id="MobiDB-lite"/>
    </source>
</evidence>
<keyword evidence="3" id="KW-1185">Reference proteome</keyword>
<feature type="region of interest" description="Disordered" evidence="1">
    <location>
        <begin position="1"/>
        <end position="52"/>
    </location>
</feature>
<dbReference type="Proteomes" id="UP001430953">
    <property type="component" value="Unassembled WGS sequence"/>
</dbReference>
<protein>
    <submittedName>
        <fullName evidence="2">Uncharacterized protein</fullName>
    </submittedName>
</protein>
<reference evidence="2 3" key="1">
    <citation type="submission" date="2023-03" db="EMBL/GenBank/DDBJ databases">
        <title>High recombination rates correlate with genetic variation in Cardiocondyla obscurior ants.</title>
        <authorList>
            <person name="Errbii M."/>
        </authorList>
    </citation>
    <scope>NUCLEOTIDE SEQUENCE [LARGE SCALE GENOMIC DNA]</scope>
    <source>
        <strain evidence="2">Alpha-2009</strain>
        <tissue evidence="2">Whole body</tissue>
    </source>
</reference>
<name>A0AAW2EPC8_9HYME</name>
<dbReference type="AlphaFoldDB" id="A0AAW2EPC8"/>
<organism evidence="2 3">
    <name type="scientific">Cardiocondyla obscurior</name>
    <dbReference type="NCBI Taxonomy" id="286306"/>
    <lineage>
        <taxon>Eukaryota</taxon>
        <taxon>Metazoa</taxon>
        <taxon>Ecdysozoa</taxon>
        <taxon>Arthropoda</taxon>
        <taxon>Hexapoda</taxon>
        <taxon>Insecta</taxon>
        <taxon>Pterygota</taxon>
        <taxon>Neoptera</taxon>
        <taxon>Endopterygota</taxon>
        <taxon>Hymenoptera</taxon>
        <taxon>Apocrita</taxon>
        <taxon>Aculeata</taxon>
        <taxon>Formicoidea</taxon>
        <taxon>Formicidae</taxon>
        <taxon>Myrmicinae</taxon>
        <taxon>Cardiocondyla</taxon>
    </lineage>
</organism>
<accession>A0AAW2EPC8</accession>